<dbReference type="PANTHER" id="PTHR46796">
    <property type="entry name" value="HTH-TYPE TRANSCRIPTIONAL ACTIVATOR RHAS-RELATED"/>
    <property type="match status" value="1"/>
</dbReference>
<evidence type="ECO:0000313" key="6">
    <source>
        <dbReference type="Proteomes" id="UP000567067"/>
    </source>
</evidence>
<dbReference type="GO" id="GO:0008168">
    <property type="term" value="F:methyltransferase activity"/>
    <property type="evidence" value="ECO:0007669"/>
    <property type="project" value="UniProtKB-KW"/>
</dbReference>
<dbReference type="GO" id="GO:0032259">
    <property type="term" value="P:methylation"/>
    <property type="evidence" value="ECO:0007669"/>
    <property type="project" value="UniProtKB-KW"/>
</dbReference>
<dbReference type="GO" id="GO:0043565">
    <property type="term" value="F:sequence-specific DNA binding"/>
    <property type="evidence" value="ECO:0007669"/>
    <property type="project" value="InterPro"/>
</dbReference>
<dbReference type="Proteomes" id="UP000567067">
    <property type="component" value="Unassembled WGS sequence"/>
</dbReference>
<gene>
    <name evidence="5" type="ORF">FHR92_003086</name>
</gene>
<dbReference type="PROSITE" id="PS01124">
    <property type="entry name" value="HTH_ARAC_FAMILY_2"/>
    <property type="match status" value="1"/>
</dbReference>
<feature type="domain" description="HTH araC/xylS-type" evidence="4">
    <location>
        <begin position="153"/>
        <end position="253"/>
    </location>
</feature>
<dbReference type="Pfam" id="PF12833">
    <property type="entry name" value="HTH_18"/>
    <property type="match status" value="1"/>
</dbReference>
<dbReference type="RefSeq" id="WP_182536872.1">
    <property type="nucleotide sequence ID" value="NZ_JACJIP010000020.1"/>
</dbReference>
<evidence type="ECO:0000313" key="5">
    <source>
        <dbReference type="EMBL" id="MBA9086606.1"/>
    </source>
</evidence>
<dbReference type="EMBL" id="JACJIP010000020">
    <property type="protein sequence ID" value="MBA9086606.1"/>
    <property type="molecule type" value="Genomic_DNA"/>
</dbReference>
<evidence type="ECO:0000256" key="3">
    <source>
        <dbReference type="ARBA" id="ARBA00023163"/>
    </source>
</evidence>
<dbReference type="Gene3D" id="1.10.10.60">
    <property type="entry name" value="Homeodomain-like"/>
    <property type="match status" value="1"/>
</dbReference>
<evidence type="ECO:0000256" key="1">
    <source>
        <dbReference type="ARBA" id="ARBA00023015"/>
    </source>
</evidence>
<dbReference type="GO" id="GO:0003700">
    <property type="term" value="F:DNA-binding transcription factor activity"/>
    <property type="evidence" value="ECO:0007669"/>
    <property type="project" value="InterPro"/>
</dbReference>
<dbReference type="AlphaFoldDB" id="A0A7W3SUQ0"/>
<sequence>MRIHSDRAFNASLPHTLLDKYVLFYNIVFPKQNMFAPHYTLMPDGCGTLSLTFDGKDILAEVWGASVTPTLLGVEPNKYQVMLLIQLSPCGLYQITHCHQAEFADKRILLNSVDKELYNSLCHAFETASTVAELFGLCDMILYSRMEYRIVSDALLSATKTILDNQGQILVAELAQKVGYSERQLNRLFLMQIGMNAKSYARLVRFNYVLSHIQKSPCFFAALSQQAGYYDQSHFDKDFKAISGITPQDYLRTMSDFYYDASDVSSTLSSRRDNL</sequence>
<organism evidence="5 6">
    <name type="scientific">Fontibacillus solani</name>
    <dbReference type="NCBI Taxonomy" id="1572857"/>
    <lineage>
        <taxon>Bacteria</taxon>
        <taxon>Bacillati</taxon>
        <taxon>Bacillota</taxon>
        <taxon>Bacilli</taxon>
        <taxon>Bacillales</taxon>
        <taxon>Paenibacillaceae</taxon>
        <taxon>Fontibacillus</taxon>
    </lineage>
</organism>
<dbReference type="InterPro" id="IPR050204">
    <property type="entry name" value="AraC_XylS_family_regulators"/>
</dbReference>
<accession>A0A7W3SUQ0</accession>
<dbReference type="InterPro" id="IPR009057">
    <property type="entry name" value="Homeodomain-like_sf"/>
</dbReference>
<keyword evidence="3" id="KW-0804">Transcription</keyword>
<dbReference type="PANTHER" id="PTHR46796:SF13">
    <property type="entry name" value="HTH-TYPE TRANSCRIPTIONAL ACTIVATOR RHAS"/>
    <property type="match status" value="1"/>
</dbReference>
<evidence type="ECO:0000256" key="2">
    <source>
        <dbReference type="ARBA" id="ARBA00023125"/>
    </source>
</evidence>
<dbReference type="SMART" id="SM00342">
    <property type="entry name" value="HTH_ARAC"/>
    <property type="match status" value="1"/>
</dbReference>
<keyword evidence="2" id="KW-0238">DNA-binding</keyword>
<reference evidence="5 6" key="1">
    <citation type="submission" date="2020-08" db="EMBL/GenBank/DDBJ databases">
        <title>Genomic Encyclopedia of Type Strains, Phase III (KMG-III): the genomes of soil and plant-associated and newly described type strains.</title>
        <authorList>
            <person name="Whitman W."/>
        </authorList>
    </citation>
    <scope>NUCLEOTIDE SEQUENCE [LARGE SCALE GENOMIC DNA]</scope>
    <source>
        <strain evidence="5 6">CECT 8693</strain>
    </source>
</reference>
<name>A0A7W3SUQ0_9BACL</name>
<proteinExistence type="predicted"/>
<comment type="caution">
    <text evidence="5">The sequence shown here is derived from an EMBL/GenBank/DDBJ whole genome shotgun (WGS) entry which is preliminary data.</text>
</comment>
<keyword evidence="6" id="KW-1185">Reference proteome</keyword>
<dbReference type="SUPFAM" id="SSF46689">
    <property type="entry name" value="Homeodomain-like"/>
    <property type="match status" value="1"/>
</dbReference>
<keyword evidence="1" id="KW-0805">Transcription regulation</keyword>
<keyword evidence="5" id="KW-0489">Methyltransferase</keyword>
<evidence type="ECO:0000259" key="4">
    <source>
        <dbReference type="PROSITE" id="PS01124"/>
    </source>
</evidence>
<keyword evidence="5" id="KW-0808">Transferase</keyword>
<protein>
    <submittedName>
        <fullName evidence="5">Methylphosphotriester-DNA--protein-cysteine methyltransferase</fullName>
    </submittedName>
</protein>
<dbReference type="InterPro" id="IPR018060">
    <property type="entry name" value="HTH_AraC"/>
</dbReference>